<protein>
    <submittedName>
        <fullName evidence="4">Sialate O-acetylesterase</fullName>
    </submittedName>
</protein>
<dbReference type="Pfam" id="PF03629">
    <property type="entry name" value="SASA"/>
    <property type="match status" value="1"/>
</dbReference>
<feature type="chain" id="PRO_5016422594" evidence="2">
    <location>
        <begin position="19"/>
        <end position="270"/>
    </location>
</feature>
<name>A0A2Z4GD09_9BACT</name>
<evidence type="ECO:0000259" key="3">
    <source>
        <dbReference type="Pfam" id="PF03629"/>
    </source>
</evidence>
<evidence type="ECO:0000256" key="1">
    <source>
        <dbReference type="ARBA" id="ARBA00022801"/>
    </source>
</evidence>
<accession>A0A2Z4GD09</accession>
<dbReference type="PANTHER" id="PTHR31988">
    <property type="entry name" value="ESTERASE, PUTATIVE (DUF303)-RELATED"/>
    <property type="match status" value="1"/>
</dbReference>
<dbReference type="GO" id="GO:0016788">
    <property type="term" value="F:hydrolase activity, acting on ester bonds"/>
    <property type="evidence" value="ECO:0007669"/>
    <property type="project" value="UniProtKB-ARBA"/>
</dbReference>
<evidence type="ECO:0000313" key="4">
    <source>
        <dbReference type="EMBL" id="AWV98968.1"/>
    </source>
</evidence>
<evidence type="ECO:0000313" key="5">
    <source>
        <dbReference type="Proteomes" id="UP000249873"/>
    </source>
</evidence>
<dbReference type="EMBL" id="CP029480">
    <property type="protein sequence ID" value="AWV98968.1"/>
    <property type="molecule type" value="Genomic_DNA"/>
</dbReference>
<feature type="signal peptide" evidence="2">
    <location>
        <begin position="1"/>
        <end position="18"/>
    </location>
</feature>
<keyword evidence="5" id="KW-1185">Reference proteome</keyword>
<dbReference type="Proteomes" id="UP000249873">
    <property type="component" value="Chromosome"/>
</dbReference>
<reference evidence="4 5" key="1">
    <citation type="submission" date="2018-05" db="EMBL/GenBank/DDBJ databases">
        <title>Complete genome sequence of Arcticibacterium luteifluviistationis SM1504T, a cytophagaceae bacterium isolated from Arctic surface seawater.</title>
        <authorList>
            <person name="Li Y."/>
            <person name="Qin Q.-L."/>
        </authorList>
    </citation>
    <scope>NUCLEOTIDE SEQUENCE [LARGE SCALE GENOMIC DNA]</scope>
    <source>
        <strain evidence="4 5">SM1504</strain>
    </source>
</reference>
<sequence>MKKTFTLLLFILSLNCFSQENWKLNFPKLEEKASEIPNKSKVWVFIMAGQSNMAGRGFVEPQDTLSQDRILSINSKSEIILAKEPLHWYEPNSTGLDCGLSFAQNLLLEIPQDVSILMLPVAIGGSSTTQWLGDSTYRGVQLLTNFKEKVAIGKKYGTIKGIIWHQGESDANGRSLPQYSTRMETLLKQFRKETGNKKLPIIMGELGGYRQSENWLELNDKIRNLSSKDKYTGFITTKDLNHKGDNLHFNSEGLREIGKRFAEKYISIIK</sequence>
<gene>
    <name evidence="4" type="ORF">DJ013_12645</name>
</gene>
<keyword evidence="2" id="KW-0732">Signal</keyword>
<dbReference type="AlphaFoldDB" id="A0A2Z4GD09"/>
<dbReference type="SUPFAM" id="SSF52266">
    <property type="entry name" value="SGNH hydrolase"/>
    <property type="match status" value="1"/>
</dbReference>
<dbReference type="RefSeq" id="WP_111372161.1">
    <property type="nucleotide sequence ID" value="NZ_CP029480.1"/>
</dbReference>
<dbReference type="Gene3D" id="3.40.50.1110">
    <property type="entry name" value="SGNH hydrolase"/>
    <property type="match status" value="1"/>
</dbReference>
<feature type="domain" description="Sialate O-acetylesterase" evidence="3">
    <location>
        <begin position="42"/>
        <end position="266"/>
    </location>
</feature>
<proteinExistence type="predicted"/>
<dbReference type="InterPro" id="IPR052940">
    <property type="entry name" value="Carb_Esterase_6"/>
</dbReference>
<keyword evidence="1" id="KW-0378">Hydrolase</keyword>
<dbReference type="OrthoDB" id="9795554at2"/>
<dbReference type="KEGG" id="als:DJ013_12645"/>
<dbReference type="PANTHER" id="PTHR31988:SF19">
    <property type="entry name" value="9-O-ACETYL-N-ACETYLNEURAMINIC ACID DEACETYLASE-RELATED"/>
    <property type="match status" value="1"/>
</dbReference>
<organism evidence="4 5">
    <name type="scientific">Arcticibacterium luteifluviistationis</name>
    <dbReference type="NCBI Taxonomy" id="1784714"/>
    <lineage>
        <taxon>Bacteria</taxon>
        <taxon>Pseudomonadati</taxon>
        <taxon>Bacteroidota</taxon>
        <taxon>Cytophagia</taxon>
        <taxon>Cytophagales</taxon>
        <taxon>Leadbetterellaceae</taxon>
        <taxon>Arcticibacterium</taxon>
    </lineage>
</organism>
<dbReference type="InterPro" id="IPR036514">
    <property type="entry name" value="SGNH_hydro_sf"/>
</dbReference>
<evidence type="ECO:0000256" key="2">
    <source>
        <dbReference type="SAM" id="SignalP"/>
    </source>
</evidence>
<dbReference type="InterPro" id="IPR005181">
    <property type="entry name" value="SASA"/>
</dbReference>